<sequence>MQRHYQASCHATIRRAYFLPSVIHAFQYLRALIVNRSILNSLILRYV</sequence>
<reference evidence="2" key="1">
    <citation type="submission" date="2015-01" db="EMBL/GenBank/DDBJ databases">
        <authorList>
            <person name="Paterson Steve"/>
        </authorList>
    </citation>
    <scope>NUCLEOTIDE SEQUENCE [LARGE SCALE GENOMIC DNA]</scope>
    <source>
        <strain evidence="2">OBR1</strain>
    </source>
</reference>
<evidence type="ECO:0000313" key="1">
    <source>
        <dbReference type="EMBL" id="CPR18132.1"/>
    </source>
</evidence>
<dbReference type="Proteomes" id="UP000044377">
    <property type="component" value="Unassembled WGS sequence"/>
</dbReference>
<dbReference type="AlphaFoldDB" id="A0A0G4JXG8"/>
<dbReference type="STRING" id="1109412.BN1221_03040c"/>
<name>A0A0G4JXG8_9GAMM</name>
<dbReference type="EMBL" id="CGIG01000001">
    <property type="protein sequence ID" value="CPR18132.1"/>
    <property type="molecule type" value="Genomic_DNA"/>
</dbReference>
<organism evidence="1 2">
    <name type="scientific">Brenneria goodwinii</name>
    <dbReference type="NCBI Taxonomy" id="1109412"/>
    <lineage>
        <taxon>Bacteria</taxon>
        <taxon>Pseudomonadati</taxon>
        <taxon>Pseudomonadota</taxon>
        <taxon>Gammaproteobacteria</taxon>
        <taxon>Enterobacterales</taxon>
        <taxon>Pectobacteriaceae</taxon>
        <taxon>Brenneria</taxon>
    </lineage>
</organism>
<accession>A0A0G4JXG8</accession>
<gene>
    <name evidence="1" type="ORF">BN1221_03040c</name>
</gene>
<proteinExistence type="predicted"/>
<keyword evidence="2" id="KW-1185">Reference proteome</keyword>
<evidence type="ECO:0000313" key="2">
    <source>
        <dbReference type="Proteomes" id="UP000044377"/>
    </source>
</evidence>
<protein>
    <submittedName>
        <fullName evidence="1">Uncharacterized protein</fullName>
    </submittedName>
</protein>